<dbReference type="InterPro" id="IPR039425">
    <property type="entry name" value="RNA_pol_sigma-70-like"/>
</dbReference>
<dbReference type="PANTHER" id="PTHR43133">
    <property type="entry name" value="RNA POLYMERASE ECF-TYPE SIGMA FACTO"/>
    <property type="match status" value="1"/>
</dbReference>
<geneLocation type="plasmid" evidence="8 9">
    <name>tig00000001</name>
</geneLocation>
<dbReference type="Proteomes" id="UP000185161">
    <property type="component" value="Plasmid tig00000001"/>
</dbReference>
<evidence type="ECO:0000313" key="9">
    <source>
        <dbReference type="Proteomes" id="UP000185161"/>
    </source>
</evidence>
<keyword evidence="3" id="KW-0731">Sigma factor</keyword>
<feature type="domain" description="RNA polymerase sigma-70 region 2" evidence="6">
    <location>
        <begin position="26"/>
        <end position="92"/>
    </location>
</feature>
<sequence length="188" mass="20741">MPPNAPGEKGKREKLVHAPQSGLAALYAAYRPELLRFLITRTGDPAEAEDVLQELWLRVHAAGGSPVANGRAYLYRAAQNLVLDRMRERRRRSTRDRDWSVAEYGAASPGETADPRPGAEQAMEDQQRSARLATAIAALPPAAGRVFRLHKLDGLPHADVARELGITRSGVEKHMATAMTFLRRSLRD</sequence>
<dbReference type="InterPro" id="IPR036388">
    <property type="entry name" value="WH-like_DNA-bd_sf"/>
</dbReference>
<dbReference type="GeneID" id="44135495"/>
<dbReference type="RefSeq" id="WP_051121508.1">
    <property type="nucleotide sequence ID" value="NZ_CP018821.1"/>
</dbReference>
<name>A0A1L6JHV5_9SPHN</name>
<dbReference type="Gene3D" id="1.10.10.10">
    <property type="entry name" value="Winged helix-like DNA-binding domain superfamily/Winged helix DNA-binding domain"/>
    <property type="match status" value="1"/>
</dbReference>
<dbReference type="Pfam" id="PF04542">
    <property type="entry name" value="Sigma70_r2"/>
    <property type="match status" value="1"/>
</dbReference>
<evidence type="ECO:0000256" key="1">
    <source>
        <dbReference type="ARBA" id="ARBA00010641"/>
    </source>
</evidence>
<dbReference type="InterPro" id="IPR014284">
    <property type="entry name" value="RNA_pol_sigma-70_dom"/>
</dbReference>
<dbReference type="KEGG" id="skr:BRX40_23335"/>
<proteinExistence type="inferred from homology"/>
<keyword evidence="4" id="KW-0804">Transcription</keyword>
<evidence type="ECO:0000256" key="5">
    <source>
        <dbReference type="SAM" id="MobiDB-lite"/>
    </source>
</evidence>
<evidence type="ECO:0000256" key="3">
    <source>
        <dbReference type="ARBA" id="ARBA00023082"/>
    </source>
</evidence>
<dbReference type="GO" id="GO:0003677">
    <property type="term" value="F:DNA binding"/>
    <property type="evidence" value="ECO:0007669"/>
    <property type="project" value="InterPro"/>
</dbReference>
<dbReference type="InterPro" id="IPR013324">
    <property type="entry name" value="RNA_pol_sigma_r3/r4-like"/>
</dbReference>
<dbReference type="SUPFAM" id="SSF88659">
    <property type="entry name" value="Sigma3 and sigma4 domains of RNA polymerase sigma factors"/>
    <property type="match status" value="1"/>
</dbReference>
<feature type="domain" description="RNA polymerase sigma factor 70 region 4 type 2" evidence="7">
    <location>
        <begin position="131"/>
        <end position="181"/>
    </location>
</feature>
<dbReference type="GO" id="GO:0006352">
    <property type="term" value="P:DNA-templated transcription initiation"/>
    <property type="evidence" value="ECO:0007669"/>
    <property type="project" value="InterPro"/>
</dbReference>
<evidence type="ECO:0000256" key="4">
    <source>
        <dbReference type="ARBA" id="ARBA00023163"/>
    </source>
</evidence>
<dbReference type="GO" id="GO:0016987">
    <property type="term" value="F:sigma factor activity"/>
    <property type="evidence" value="ECO:0007669"/>
    <property type="project" value="UniProtKB-KW"/>
</dbReference>
<keyword evidence="9" id="KW-1185">Reference proteome</keyword>
<evidence type="ECO:0000313" key="8">
    <source>
        <dbReference type="EMBL" id="APR55501.1"/>
    </source>
</evidence>
<dbReference type="EMBL" id="CP018821">
    <property type="protein sequence ID" value="APR55501.1"/>
    <property type="molecule type" value="Genomic_DNA"/>
</dbReference>
<evidence type="ECO:0000259" key="7">
    <source>
        <dbReference type="Pfam" id="PF08281"/>
    </source>
</evidence>
<protein>
    <submittedName>
        <fullName evidence="8">RNA polymerase subunit sigma-70</fullName>
    </submittedName>
</protein>
<dbReference type="AlphaFoldDB" id="A0A1L6JHV5"/>
<dbReference type="SUPFAM" id="SSF88946">
    <property type="entry name" value="Sigma2 domain of RNA polymerase sigma factors"/>
    <property type="match status" value="1"/>
</dbReference>
<evidence type="ECO:0000256" key="2">
    <source>
        <dbReference type="ARBA" id="ARBA00023015"/>
    </source>
</evidence>
<dbReference type="InterPro" id="IPR013249">
    <property type="entry name" value="RNA_pol_sigma70_r4_t2"/>
</dbReference>
<reference evidence="9" key="1">
    <citation type="submission" date="2016-12" db="EMBL/GenBank/DDBJ databases">
        <title>Whole genome sequencing of Sphingomonas sp. ABOJV.</title>
        <authorList>
            <person name="Conlan S."/>
            <person name="Thomas P.J."/>
            <person name="Mullikin J."/>
            <person name="Palmore T.N."/>
            <person name="Frank K.M."/>
            <person name="Segre J.A."/>
        </authorList>
    </citation>
    <scope>NUCLEOTIDE SEQUENCE [LARGE SCALE GENOMIC DNA]</scope>
    <source>
        <strain evidence="9">ABOJV</strain>
        <plasmid evidence="9">Plasmid tig00000001</plasmid>
    </source>
</reference>
<dbReference type="PANTHER" id="PTHR43133:SF63">
    <property type="entry name" value="RNA POLYMERASE SIGMA FACTOR FECI-RELATED"/>
    <property type="match status" value="1"/>
</dbReference>
<keyword evidence="8" id="KW-0614">Plasmid</keyword>
<dbReference type="InterPro" id="IPR007627">
    <property type="entry name" value="RNA_pol_sigma70_r2"/>
</dbReference>
<dbReference type="Gene3D" id="1.10.1740.10">
    <property type="match status" value="1"/>
</dbReference>
<dbReference type="NCBIfam" id="TIGR02937">
    <property type="entry name" value="sigma70-ECF"/>
    <property type="match status" value="1"/>
</dbReference>
<organism evidence="8 9">
    <name type="scientific">Sphingomonas koreensis</name>
    <dbReference type="NCBI Taxonomy" id="93064"/>
    <lineage>
        <taxon>Bacteria</taxon>
        <taxon>Pseudomonadati</taxon>
        <taxon>Pseudomonadota</taxon>
        <taxon>Alphaproteobacteria</taxon>
        <taxon>Sphingomonadales</taxon>
        <taxon>Sphingomonadaceae</taxon>
        <taxon>Sphingomonas</taxon>
    </lineage>
</organism>
<accession>A0A1L6JHV5</accession>
<evidence type="ECO:0000259" key="6">
    <source>
        <dbReference type="Pfam" id="PF04542"/>
    </source>
</evidence>
<dbReference type="Pfam" id="PF08281">
    <property type="entry name" value="Sigma70_r4_2"/>
    <property type="match status" value="1"/>
</dbReference>
<gene>
    <name evidence="8" type="ORF">BRX40_23335</name>
</gene>
<feature type="region of interest" description="Disordered" evidence="5">
    <location>
        <begin position="88"/>
        <end position="126"/>
    </location>
</feature>
<keyword evidence="2" id="KW-0805">Transcription regulation</keyword>
<comment type="similarity">
    <text evidence="1">Belongs to the sigma-70 factor family. ECF subfamily.</text>
</comment>
<dbReference type="InterPro" id="IPR013325">
    <property type="entry name" value="RNA_pol_sigma_r2"/>
</dbReference>